<dbReference type="SUPFAM" id="SSF47598">
    <property type="entry name" value="Ribbon-helix-helix"/>
    <property type="match status" value="1"/>
</dbReference>
<proteinExistence type="predicted"/>
<feature type="domain" description="Ribbon-helix-helix protein CopG" evidence="1">
    <location>
        <begin position="17"/>
        <end position="49"/>
    </location>
</feature>
<reference evidence="3" key="1">
    <citation type="submission" date="2016-01" db="EMBL/GenBank/DDBJ databases">
        <authorList>
            <person name="Mitreva M."/>
            <person name="Pepin K.H."/>
            <person name="Mihindukulasuriya K.A."/>
            <person name="Fulton R."/>
            <person name="Fronick C."/>
            <person name="O'Laughlin M."/>
            <person name="Miner T."/>
            <person name="Herter B."/>
            <person name="Rosa B.A."/>
            <person name="Cordes M."/>
            <person name="Tomlinson C."/>
            <person name="Wollam A."/>
            <person name="Palsikar V.B."/>
            <person name="Mardis E.R."/>
            <person name="Wilson R.K."/>
        </authorList>
    </citation>
    <scope>NUCLEOTIDE SEQUENCE [LARGE SCALE GENOMIC DNA]</scope>
    <source>
        <strain evidence="3">MJR7757B</strain>
    </source>
</reference>
<dbReference type="InterPro" id="IPR013321">
    <property type="entry name" value="Arc_rbn_hlx_hlx"/>
</dbReference>
<comment type="caution">
    <text evidence="2">The sequence shown here is derived from an EMBL/GenBank/DDBJ whole genome shotgun (WGS) entry which is preliminary data.</text>
</comment>
<dbReference type="EMBL" id="LRPY01000017">
    <property type="protein sequence ID" value="KXA26152.1"/>
    <property type="molecule type" value="Genomic_DNA"/>
</dbReference>
<evidence type="ECO:0000313" key="3">
    <source>
        <dbReference type="Proteomes" id="UP000070401"/>
    </source>
</evidence>
<evidence type="ECO:0000313" key="2">
    <source>
        <dbReference type="EMBL" id="KXA26152.1"/>
    </source>
</evidence>
<evidence type="ECO:0000259" key="1">
    <source>
        <dbReference type="Pfam" id="PF01402"/>
    </source>
</evidence>
<gene>
    <name evidence="2" type="ORF">HMPREF3221_00154</name>
</gene>
<sequence length="55" mass="6562">MKATDKTNSNKDYMLRVRMDKEVLKKLDDISNAKNKSRSETVRELIENEFEKNKK</sequence>
<dbReference type="RefSeq" id="WP_023036259.1">
    <property type="nucleotide sequence ID" value="NZ_KQ956618.1"/>
</dbReference>
<accession>A0A133PCC4</accession>
<organism evidence="2 3">
    <name type="scientific">Fusobacterium nucleatum</name>
    <dbReference type="NCBI Taxonomy" id="851"/>
    <lineage>
        <taxon>Bacteria</taxon>
        <taxon>Fusobacteriati</taxon>
        <taxon>Fusobacteriota</taxon>
        <taxon>Fusobacteriia</taxon>
        <taxon>Fusobacteriales</taxon>
        <taxon>Fusobacteriaceae</taxon>
        <taxon>Fusobacterium</taxon>
    </lineage>
</organism>
<dbReference type="Pfam" id="PF01402">
    <property type="entry name" value="RHH_1"/>
    <property type="match status" value="1"/>
</dbReference>
<protein>
    <submittedName>
        <fullName evidence="2">Ribbon-helix-helix protein, CopG family</fullName>
    </submittedName>
</protein>
<name>A0A133PCC4_FUSNU</name>
<dbReference type="Gene3D" id="1.10.1220.10">
    <property type="entry name" value="Met repressor-like"/>
    <property type="match status" value="1"/>
</dbReference>
<dbReference type="Proteomes" id="UP000070401">
    <property type="component" value="Unassembled WGS sequence"/>
</dbReference>
<dbReference type="AlphaFoldDB" id="A0A133PCC4"/>
<dbReference type="GO" id="GO:0006355">
    <property type="term" value="P:regulation of DNA-templated transcription"/>
    <property type="evidence" value="ECO:0007669"/>
    <property type="project" value="InterPro"/>
</dbReference>
<dbReference type="PATRIC" id="fig|851.8.peg.152"/>
<dbReference type="InterPro" id="IPR010985">
    <property type="entry name" value="Ribbon_hlx_hlx"/>
</dbReference>
<dbReference type="InterPro" id="IPR002145">
    <property type="entry name" value="CopG"/>
</dbReference>
<keyword evidence="3" id="KW-1185">Reference proteome</keyword>